<gene>
    <name evidence="9" type="ORF">N7532_002258</name>
</gene>
<name>A0A9W9G033_9EURO</name>
<dbReference type="Proteomes" id="UP001149074">
    <property type="component" value="Unassembled WGS sequence"/>
</dbReference>
<dbReference type="GO" id="GO:0003677">
    <property type="term" value="F:DNA binding"/>
    <property type="evidence" value="ECO:0007669"/>
    <property type="project" value="UniProtKB-KW"/>
</dbReference>
<evidence type="ECO:0000313" key="10">
    <source>
        <dbReference type="Proteomes" id="UP001149074"/>
    </source>
</evidence>
<reference evidence="9" key="1">
    <citation type="submission" date="2022-11" db="EMBL/GenBank/DDBJ databases">
        <authorList>
            <person name="Petersen C."/>
        </authorList>
    </citation>
    <scope>NUCLEOTIDE SEQUENCE</scope>
    <source>
        <strain evidence="9">IBT 30761</strain>
    </source>
</reference>
<keyword evidence="6" id="KW-0539">Nucleus</keyword>
<dbReference type="GO" id="GO:0006351">
    <property type="term" value="P:DNA-templated transcription"/>
    <property type="evidence" value="ECO:0007669"/>
    <property type="project" value="InterPro"/>
</dbReference>
<feature type="domain" description="Xylanolytic transcriptional activator regulatory" evidence="8">
    <location>
        <begin position="268"/>
        <end position="337"/>
    </location>
</feature>
<dbReference type="Pfam" id="PF04082">
    <property type="entry name" value="Fungal_trans"/>
    <property type="match status" value="1"/>
</dbReference>
<evidence type="ECO:0000313" key="9">
    <source>
        <dbReference type="EMBL" id="KAJ5109613.1"/>
    </source>
</evidence>
<feature type="region of interest" description="Disordered" evidence="7">
    <location>
        <begin position="52"/>
        <end position="86"/>
    </location>
</feature>
<keyword evidence="4" id="KW-0238">DNA-binding</keyword>
<keyword evidence="10" id="KW-1185">Reference proteome</keyword>
<dbReference type="AlphaFoldDB" id="A0A9W9G033"/>
<feature type="compositionally biased region" description="Basic and acidic residues" evidence="7">
    <location>
        <begin position="55"/>
        <end position="65"/>
    </location>
</feature>
<evidence type="ECO:0000256" key="5">
    <source>
        <dbReference type="ARBA" id="ARBA00023163"/>
    </source>
</evidence>
<dbReference type="GeneID" id="81353731"/>
<proteinExistence type="predicted"/>
<evidence type="ECO:0000256" key="2">
    <source>
        <dbReference type="ARBA" id="ARBA00022833"/>
    </source>
</evidence>
<evidence type="ECO:0000256" key="1">
    <source>
        <dbReference type="ARBA" id="ARBA00022723"/>
    </source>
</evidence>
<sequence>MELTFLVGSYDPNVKRPRRACTTCRHKKKRCLHGSHSDTKDVEGSAPLIALPDQAEARDESRHLSESQGFGEESTQNVADACESHEPPRFACDSNPLVALMDDPQARLLKGQVRKRGDVGAWLYEEQSQHPSEEAHMCQQNKQSYRDRALLPPRACQNGLLAIYFRRIHPVLPFLDEDETRSQFINGTISPFLLQSICLAAAKDRDAVSFLFLGPGAEPLQVKTFAQRIYKDILRNMPGREAGNRITTIQILILLSLHEWGPNGSEDSSLSLSQAVHHAQTIGLHLRRPDGESSMKAKSLFWCLWSLDRWNSAMNGRPVLIHDRDHGQKVTDVLSLFKPPFRIWLLLADQLGHVIDSFRPTPDVDVDQCPDLSPFEDIVESSMSYDTEPGILDSLELYHHAIIILSTYSNELQSRKNSRTSIIHQRQSILSIAALCRRKEIRDLLPLSVSAYTLSLAFSIAYRQSQTSKLPSHQLLARENLTIFHQRIGSLGEIWWSAAVMMRLGKHALDSSHRRTHHERPNTSEVNNEAAVEIANSLLPASENLDMPNTFGGPVADSLNLENVDTTQANIDIRDETLSAEDPSSDLDHFFESNDLLSLKEGSFSIYFQNFLDVNFPSHWGEHSLGTYDMSV</sequence>
<accession>A0A9W9G033</accession>
<protein>
    <recommendedName>
        <fullName evidence="8">Xylanolytic transcriptional activator regulatory domain-containing protein</fullName>
    </recommendedName>
</protein>
<dbReference type="RefSeq" id="XP_056477724.1">
    <property type="nucleotide sequence ID" value="XM_056614752.1"/>
</dbReference>
<comment type="caution">
    <text evidence="9">The sequence shown here is derived from an EMBL/GenBank/DDBJ whole genome shotgun (WGS) entry which is preliminary data.</text>
</comment>
<keyword evidence="5" id="KW-0804">Transcription</keyword>
<dbReference type="InterPro" id="IPR001138">
    <property type="entry name" value="Zn2Cys6_DnaBD"/>
</dbReference>
<dbReference type="PANTHER" id="PTHR47171:SF6">
    <property type="entry name" value="SPECIFIC TRANSCRIPTION FACTOR, PUTATIVE (AFU_ORTHOLOGUE AFUA_2G06130)-RELATED"/>
    <property type="match status" value="1"/>
</dbReference>
<dbReference type="OrthoDB" id="3990906at2759"/>
<dbReference type="CDD" id="cd12148">
    <property type="entry name" value="fungal_TF_MHR"/>
    <property type="match status" value="1"/>
</dbReference>
<keyword evidence="1" id="KW-0479">Metal-binding</keyword>
<evidence type="ECO:0000256" key="4">
    <source>
        <dbReference type="ARBA" id="ARBA00023125"/>
    </source>
</evidence>
<reference evidence="9" key="2">
    <citation type="journal article" date="2023" name="IMA Fungus">
        <title>Comparative genomic study of the Penicillium genus elucidates a diverse pangenome and 15 lateral gene transfer events.</title>
        <authorList>
            <person name="Petersen C."/>
            <person name="Sorensen T."/>
            <person name="Nielsen M.R."/>
            <person name="Sondergaard T.E."/>
            <person name="Sorensen J.L."/>
            <person name="Fitzpatrick D.A."/>
            <person name="Frisvad J.C."/>
            <person name="Nielsen K.L."/>
        </authorList>
    </citation>
    <scope>NUCLEOTIDE SEQUENCE</scope>
    <source>
        <strain evidence="9">IBT 30761</strain>
    </source>
</reference>
<dbReference type="GO" id="GO:0000981">
    <property type="term" value="F:DNA-binding transcription factor activity, RNA polymerase II-specific"/>
    <property type="evidence" value="ECO:0007669"/>
    <property type="project" value="InterPro"/>
</dbReference>
<organism evidence="9 10">
    <name type="scientific">Penicillium argentinense</name>
    <dbReference type="NCBI Taxonomy" id="1131581"/>
    <lineage>
        <taxon>Eukaryota</taxon>
        <taxon>Fungi</taxon>
        <taxon>Dikarya</taxon>
        <taxon>Ascomycota</taxon>
        <taxon>Pezizomycotina</taxon>
        <taxon>Eurotiomycetes</taxon>
        <taxon>Eurotiomycetidae</taxon>
        <taxon>Eurotiales</taxon>
        <taxon>Aspergillaceae</taxon>
        <taxon>Penicillium</taxon>
    </lineage>
</organism>
<keyword evidence="2" id="KW-0862">Zinc</keyword>
<dbReference type="CDD" id="cd00067">
    <property type="entry name" value="GAL4"/>
    <property type="match status" value="1"/>
</dbReference>
<evidence type="ECO:0000259" key="8">
    <source>
        <dbReference type="SMART" id="SM00906"/>
    </source>
</evidence>
<evidence type="ECO:0000256" key="6">
    <source>
        <dbReference type="ARBA" id="ARBA00023242"/>
    </source>
</evidence>
<dbReference type="EMBL" id="JAPQKI010000003">
    <property type="protein sequence ID" value="KAJ5109613.1"/>
    <property type="molecule type" value="Genomic_DNA"/>
</dbReference>
<dbReference type="InterPro" id="IPR052073">
    <property type="entry name" value="Amide_Lactam_Regulators"/>
</dbReference>
<keyword evidence="3" id="KW-0805">Transcription regulation</keyword>
<evidence type="ECO:0000256" key="7">
    <source>
        <dbReference type="SAM" id="MobiDB-lite"/>
    </source>
</evidence>
<dbReference type="PANTHER" id="PTHR47171">
    <property type="entry name" value="FARA-RELATED"/>
    <property type="match status" value="1"/>
</dbReference>
<evidence type="ECO:0000256" key="3">
    <source>
        <dbReference type="ARBA" id="ARBA00023015"/>
    </source>
</evidence>
<dbReference type="InterPro" id="IPR036864">
    <property type="entry name" value="Zn2-C6_fun-type_DNA-bd_sf"/>
</dbReference>
<dbReference type="GO" id="GO:0008270">
    <property type="term" value="F:zinc ion binding"/>
    <property type="evidence" value="ECO:0007669"/>
    <property type="project" value="InterPro"/>
</dbReference>
<dbReference type="SMART" id="SM00906">
    <property type="entry name" value="Fungal_trans"/>
    <property type="match status" value="1"/>
</dbReference>
<dbReference type="SUPFAM" id="SSF57701">
    <property type="entry name" value="Zn2/Cys6 DNA-binding domain"/>
    <property type="match status" value="1"/>
</dbReference>
<dbReference type="InterPro" id="IPR007219">
    <property type="entry name" value="XnlR_reg_dom"/>
</dbReference>